<keyword evidence="5 8" id="KW-0963">Cytoplasm</keyword>
<keyword evidence="11" id="KW-1185">Reference proteome</keyword>
<sequence length="221" mass="25249">MINEAILELKKNIVHYSNHTQKMLADASTGLVDRNNALLKKVIDVEEKISDETDLNLDSECINAIAKFQPMAKNLRVIIAIIKMSSNLERIGDHCVNIAQSGLILNSYPQIKEFVDLPKMKELVIFMLTEASLALVNHDTNIAKLVLSMDNKVDNYKKEIKKDLEKHITSQEWVLQCIFEILNAVNNLERIADLATNICEDVIYMESGKIYRHKRREANNK</sequence>
<evidence type="ECO:0000256" key="6">
    <source>
        <dbReference type="ARBA" id="ARBA00022592"/>
    </source>
</evidence>
<comment type="subunit">
    <text evidence="3 8">Homodimer.</text>
</comment>
<proteinExistence type="inferred from homology"/>
<evidence type="ECO:0000313" key="11">
    <source>
        <dbReference type="Proteomes" id="UP000035337"/>
    </source>
</evidence>
<dbReference type="NCBIfam" id="TIGR02135">
    <property type="entry name" value="phoU_full"/>
    <property type="match status" value="1"/>
</dbReference>
<evidence type="ECO:0000256" key="4">
    <source>
        <dbReference type="ARBA" id="ARBA00022448"/>
    </source>
</evidence>
<dbReference type="PANTHER" id="PTHR42930:SF3">
    <property type="entry name" value="PHOSPHATE-SPECIFIC TRANSPORT SYSTEM ACCESSORY PROTEIN PHOU"/>
    <property type="match status" value="1"/>
</dbReference>
<dbReference type="InterPro" id="IPR026022">
    <property type="entry name" value="PhoU_dom"/>
</dbReference>
<dbReference type="AlphaFoldDB" id="A0A0G3WLN6"/>
<protein>
    <recommendedName>
        <fullName evidence="8">Phosphate-specific transport system accessory protein PhoU</fullName>
    </recommendedName>
</protein>
<dbReference type="PATRIC" id="fig|1408281.3.peg.1064"/>
<evidence type="ECO:0000256" key="1">
    <source>
        <dbReference type="ARBA" id="ARBA00004496"/>
    </source>
</evidence>
<dbReference type="Gene3D" id="1.20.58.220">
    <property type="entry name" value="Phosphate transport system protein phou homolog 2, domain 2"/>
    <property type="match status" value="2"/>
</dbReference>
<dbReference type="GO" id="GO:0006817">
    <property type="term" value="P:phosphate ion transport"/>
    <property type="evidence" value="ECO:0007669"/>
    <property type="project" value="UniProtKB-KW"/>
</dbReference>
<comment type="similarity">
    <text evidence="2 8">Belongs to the PhoU family.</text>
</comment>
<keyword evidence="4 8" id="KW-0813">Transport</keyword>
<dbReference type="GO" id="GO:0045936">
    <property type="term" value="P:negative regulation of phosphate metabolic process"/>
    <property type="evidence" value="ECO:0007669"/>
    <property type="project" value="InterPro"/>
</dbReference>
<dbReference type="Proteomes" id="UP000035337">
    <property type="component" value="Chromosome"/>
</dbReference>
<dbReference type="Pfam" id="PF01895">
    <property type="entry name" value="PhoU"/>
    <property type="match status" value="2"/>
</dbReference>
<reference evidence="10 11" key="1">
    <citation type="submission" date="2014-09" db="EMBL/GenBank/DDBJ databases">
        <title>Complete genome sequence of Endomicrobium proavitum.</title>
        <authorList>
            <person name="Zheng H."/>
        </authorList>
    </citation>
    <scope>NUCLEOTIDE SEQUENCE [LARGE SCALE GENOMIC DNA]</scope>
    <source>
        <strain evidence="10 11">Rsa215</strain>
    </source>
</reference>
<evidence type="ECO:0000259" key="9">
    <source>
        <dbReference type="Pfam" id="PF01895"/>
    </source>
</evidence>
<dbReference type="GO" id="GO:0005737">
    <property type="term" value="C:cytoplasm"/>
    <property type="evidence" value="ECO:0007669"/>
    <property type="project" value="UniProtKB-SubCell"/>
</dbReference>
<evidence type="ECO:0000313" key="10">
    <source>
        <dbReference type="EMBL" id="AKL98414.1"/>
    </source>
</evidence>
<evidence type="ECO:0000256" key="3">
    <source>
        <dbReference type="ARBA" id="ARBA00011738"/>
    </source>
</evidence>
<name>A0A0G3WLN6_9BACT</name>
<dbReference type="KEGG" id="epo:Epro_1035"/>
<evidence type="ECO:0000256" key="7">
    <source>
        <dbReference type="ARBA" id="ARBA00056181"/>
    </source>
</evidence>
<keyword evidence="6 8" id="KW-0592">Phosphate transport</keyword>
<dbReference type="InterPro" id="IPR038078">
    <property type="entry name" value="PhoU-like_sf"/>
</dbReference>
<dbReference type="PANTHER" id="PTHR42930">
    <property type="entry name" value="PHOSPHATE-SPECIFIC TRANSPORT SYSTEM ACCESSORY PROTEIN PHOU"/>
    <property type="match status" value="1"/>
</dbReference>
<dbReference type="FunFam" id="1.20.58.220:FF:000004">
    <property type="entry name" value="Phosphate-specific transport system accessory protein PhoU"/>
    <property type="match status" value="1"/>
</dbReference>
<dbReference type="GO" id="GO:0030643">
    <property type="term" value="P:intracellular phosphate ion homeostasis"/>
    <property type="evidence" value="ECO:0007669"/>
    <property type="project" value="InterPro"/>
</dbReference>
<dbReference type="SUPFAM" id="SSF109755">
    <property type="entry name" value="PhoU-like"/>
    <property type="match status" value="1"/>
</dbReference>
<feature type="domain" description="PhoU" evidence="9">
    <location>
        <begin position="15"/>
        <end position="100"/>
    </location>
</feature>
<accession>A0A0G3WLN6</accession>
<evidence type="ECO:0000256" key="8">
    <source>
        <dbReference type="PIRNR" id="PIRNR003107"/>
    </source>
</evidence>
<evidence type="ECO:0000256" key="2">
    <source>
        <dbReference type="ARBA" id="ARBA00008107"/>
    </source>
</evidence>
<organism evidence="10 11">
    <name type="scientific">Endomicrobium proavitum</name>
    <dbReference type="NCBI Taxonomy" id="1408281"/>
    <lineage>
        <taxon>Bacteria</taxon>
        <taxon>Pseudomonadati</taxon>
        <taxon>Elusimicrobiota</taxon>
        <taxon>Endomicrobiia</taxon>
        <taxon>Endomicrobiales</taxon>
        <taxon>Endomicrobiaceae</taxon>
        <taxon>Endomicrobium</taxon>
    </lineage>
</organism>
<dbReference type="PIRSF" id="PIRSF003107">
    <property type="entry name" value="PhoU"/>
    <property type="match status" value="1"/>
</dbReference>
<comment type="function">
    <text evidence="7 8">Plays a role in the regulation of phosphate uptake.</text>
</comment>
<comment type="subcellular location">
    <subcellularLocation>
        <location evidence="1 8">Cytoplasm</location>
    </subcellularLocation>
</comment>
<dbReference type="RefSeq" id="WP_052570961.1">
    <property type="nucleotide sequence ID" value="NZ_CP009498.1"/>
</dbReference>
<dbReference type="OrthoDB" id="9814256at2"/>
<evidence type="ECO:0000256" key="5">
    <source>
        <dbReference type="ARBA" id="ARBA00022490"/>
    </source>
</evidence>
<gene>
    <name evidence="10" type="primary">phoU</name>
    <name evidence="10" type="ORF">Epro_1035</name>
</gene>
<dbReference type="EMBL" id="CP009498">
    <property type="protein sequence ID" value="AKL98414.1"/>
    <property type="molecule type" value="Genomic_DNA"/>
</dbReference>
<feature type="domain" description="PhoU" evidence="9">
    <location>
        <begin position="118"/>
        <end position="202"/>
    </location>
</feature>
<dbReference type="InterPro" id="IPR028366">
    <property type="entry name" value="PhoU"/>
</dbReference>
<dbReference type="STRING" id="1408281.Epro_1035"/>